<organism evidence="2 3">
    <name type="scientific">Actinomadura napierensis</name>
    <dbReference type="NCBI Taxonomy" id="267854"/>
    <lineage>
        <taxon>Bacteria</taxon>
        <taxon>Bacillati</taxon>
        <taxon>Actinomycetota</taxon>
        <taxon>Actinomycetes</taxon>
        <taxon>Streptosporangiales</taxon>
        <taxon>Thermomonosporaceae</taxon>
        <taxon>Actinomadura</taxon>
    </lineage>
</organism>
<protein>
    <submittedName>
        <fullName evidence="2">Uncharacterized protein</fullName>
    </submittedName>
</protein>
<comment type="caution">
    <text evidence="2">The sequence shown here is derived from an EMBL/GenBank/DDBJ whole genome shotgun (WGS) entry which is preliminary data.</text>
</comment>
<sequence length="97" mass="10708">MGRSLSTVSREVHRSRTVTALFFPMAVGTTGRTPPNAAPTQAGKIGQSPGLRDSIQHHLTMRWSPERICHALDRLFPDRPELHVTATTRASYDDTLA</sequence>
<proteinExistence type="predicted"/>
<evidence type="ECO:0000256" key="1">
    <source>
        <dbReference type="SAM" id="MobiDB-lite"/>
    </source>
</evidence>
<reference evidence="2 3" key="1">
    <citation type="journal article" date="2019" name="Int. J. Syst. Evol. Microbiol.">
        <title>The Global Catalogue of Microorganisms (GCM) 10K type strain sequencing project: providing services to taxonomists for standard genome sequencing and annotation.</title>
        <authorList>
            <consortium name="The Broad Institute Genomics Platform"/>
            <consortium name="The Broad Institute Genome Sequencing Center for Infectious Disease"/>
            <person name="Wu L."/>
            <person name="Ma J."/>
        </authorList>
    </citation>
    <scope>NUCLEOTIDE SEQUENCE [LARGE SCALE GENOMIC DNA]</scope>
    <source>
        <strain evidence="2 3">JCM 13850</strain>
    </source>
</reference>
<gene>
    <name evidence="2" type="ORF">GCM10009727_16500</name>
</gene>
<dbReference type="EMBL" id="BAAAMR010000010">
    <property type="protein sequence ID" value="GAA2127017.1"/>
    <property type="molecule type" value="Genomic_DNA"/>
</dbReference>
<keyword evidence="3" id="KW-1185">Reference proteome</keyword>
<dbReference type="Proteomes" id="UP001501020">
    <property type="component" value="Unassembled WGS sequence"/>
</dbReference>
<evidence type="ECO:0000313" key="3">
    <source>
        <dbReference type="Proteomes" id="UP001501020"/>
    </source>
</evidence>
<name>A0ABN2YHT2_9ACTN</name>
<accession>A0ABN2YHT2</accession>
<feature type="region of interest" description="Disordered" evidence="1">
    <location>
        <begin position="30"/>
        <end position="49"/>
    </location>
</feature>
<evidence type="ECO:0000313" key="2">
    <source>
        <dbReference type="EMBL" id="GAA2127017.1"/>
    </source>
</evidence>